<dbReference type="EMBL" id="CM044708">
    <property type="protein sequence ID" value="KAI5650228.1"/>
    <property type="molecule type" value="Genomic_DNA"/>
</dbReference>
<comment type="caution">
    <text evidence="1">The sequence shown here is derived from an EMBL/GenBank/DDBJ whole genome shotgun (WGS) entry which is preliminary data.</text>
</comment>
<dbReference type="Proteomes" id="UP001060085">
    <property type="component" value="Linkage Group LG08"/>
</dbReference>
<organism evidence="1 2">
    <name type="scientific">Catharanthus roseus</name>
    <name type="common">Madagascar periwinkle</name>
    <name type="synonym">Vinca rosea</name>
    <dbReference type="NCBI Taxonomy" id="4058"/>
    <lineage>
        <taxon>Eukaryota</taxon>
        <taxon>Viridiplantae</taxon>
        <taxon>Streptophyta</taxon>
        <taxon>Embryophyta</taxon>
        <taxon>Tracheophyta</taxon>
        <taxon>Spermatophyta</taxon>
        <taxon>Magnoliopsida</taxon>
        <taxon>eudicotyledons</taxon>
        <taxon>Gunneridae</taxon>
        <taxon>Pentapetalae</taxon>
        <taxon>asterids</taxon>
        <taxon>lamiids</taxon>
        <taxon>Gentianales</taxon>
        <taxon>Apocynaceae</taxon>
        <taxon>Rauvolfioideae</taxon>
        <taxon>Vinceae</taxon>
        <taxon>Catharanthinae</taxon>
        <taxon>Catharanthus</taxon>
    </lineage>
</organism>
<accession>A0ACB9ZT63</accession>
<name>A0ACB9ZT63_CATRO</name>
<gene>
    <name evidence="1" type="ORF">M9H77_36233</name>
</gene>
<evidence type="ECO:0000313" key="1">
    <source>
        <dbReference type="EMBL" id="KAI5650228.1"/>
    </source>
</evidence>
<protein>
    <submittedName>
        <fullName evidence="1">Uncharacterized protein</fullName>
    </submittedName>
</protein>
<evidence type="ECO:0000313" key="2">
    <source>
        <dbReference type="Proteomes" id="UP001060085"/>
    </source>
</evidence>
<proteinExistence type="predicted"/>
<sequence length="135" mass="15498">MSCDLHHHMNVYVQSFGSLERVIMLTRKTNWGEGSAPVIYWMDTHDHLYVIANTFNLCVVLIARFGSTTVLPLYSNMDSTAGILFIEFIAEQEHFIYLLLYSCEMDALCLQYRCNSNIIEMYQLVDGQTLTITGL</sequence>
<keyword evidence="2" id="KW-1185">Reference proteome</keyword>
<reference evidence="2" key="1">
    <citation type="journal article" date="2023" name="Nat. Plants">
        <title>Single-cell RNA sequencing provides a high-resolution roadmap for understanding the multicellular compartmentation of specialized metabolism.</title>
        <authorList>
            <person name="Sun S."/>
            <person name="Shen X."/>
            <person name="Li Y."/>
            <person name="Li Y."/>
            <person name="Wang S."/>
            <person name="Li R."/>
            <person name="Zhang H."/>
            <person name="Shen G."/>
            <person name="Guo B."/>
            <person name="Wei J."/>
            <person name="Xu J."/>
            <person name="St-Pierre B."/>
            <person name="Chen S."/>
            <person name="Sun C."/>
        </authorList>
    </citation>
    <scope>NUCLEOTIDE SEQUENCE [LARGE SCALE GENOMIC DNA]</scope>
</reference>